<proteinExistence type="predicted"/>
<gene>
    <name evidence="1" type="ORF">E3U43_019247</name>
</gene>
<evidence type="ECO:0000313" key="1">
    <source>
        <dbReference type="EMBL" id="TMS11856.1"/>
    </source>
</evidence>
<comment type="caution">
    <text evidence="1">The sequence shown here is derived from an EMBL/GenBank/DDBJ whole genome shotgun (WGS) entry which is preliminary data.</text>
</comment>
<sequence length="289" mass="33163">MEDGQLQFFYILAFVLQEDIWTPLTVLATRETLYLLREDHQWRKSSDSLTVNDNEEPSSGGVVVLETLPISCVSSVHLWPPDQCRVDIKLYDETVKQEKTWCVRSESAELLQGLLAWVRAQWEAMFGVKLHTSLQDKAATLMHDDLWSVKSRRRRPPPPPPPPPPASLLVLGCTELCHHALNTRSEDPKVFFVATGLNGSPLQLQLQGLRFQAKGPPLLEWGRVYVEEVRVQEEEEEEEEKEPAGSERPFFVLLFVRDPDTWGQRRLNGFRLKDLPWTRTHADADESAR</sequence>
<organism evidence="1 2">
    <name type="scientific">Larimichthys crocea</name>
    <name type="common">Large yellow croaker</name>
    <name type="synonym">Pseudosciaena crocea</name>
    <dbReference type="NCBI Taxonomy" id="215358"/>
    <lineage>
        <taxon>Eukaryota</taxon>
        <taxon>Metazoa</taxon>
        <taxon>Chordata</taxon>
        <taxon>Craniata</taxon>
        <taxon>Vertebrata</taxon>
        <taxon>Euteleostomi</taxon>
        <taxon>Actinopterygii</taxon>
        <taxon>Neopterygii</taxon>
        <taxon>Teleostei</taxon>
        <taxon>Neoteleostei</taxon>
        <taxon>Acanthomorphata</taxon>
        <taxon>Eupercaria</taxon>
        <taxon>Sciaenidae</taxon>
        <taxon>Larimichthys</taxon>
    </lineage>
</organism>
<evidence type="ECO:0000313" key="2">
    <source>
        <dbReference type="Proteomes" id="UP000793456"/>
    </source>
</evidence>
<dbReference type="Proteomes" id="UP000793456">
    <property type="component" value="Chromosome XIII"/>
</dbReference>
<reference evidence="1" key="1">
    <citation type="submission" date="2018-11" db="EMBL/GenBank/DDBJ databases">
        <title>The sequence and de novo assembly of Larimichthys crocea genome using PacBio and Hi-C technologies.</title>
        <authorList>
            <person name="Xu P."/>
            <person name="Chen B."/>
            <person name="Zhou Z."/>
            <person name="Ke Q."/>
            <person name="Wu Y."/>
            <person name="Bai H."/>
            <person name="Pu F."/>
        </authorList>
    </citation>
    <scope>NUCLEOTIDE SEQUENCE</scope>
    <source>
        <tissue evidence="1">Muscle</tissue>
    </source>
</reference>
<protein>
    <submittedName>
        <fullName evidence="1">Uncharacterized protein</fullName>
    </submittedName>
</protein>
<dbReference type="EMBL" id="CM011686">
    <property type="protein sequence ID" value="TMS11856.1"/>
    <property type="molecule type" value="Genomic_DNA"/>
</dbReference>
<keyword evidence="2" id="KW-1185">Reference proteome</keyword>
<name>A0ACD3QX55_LARCR</name>
<accession>A0ACD3QX55</accession>